<name>A0A8X9ADL0_SALSN</name>
<dbReference type="Gene3D" id="1.25.10.10">
    <property type="entry name" value="Leucine-rich Repeat Variant"/>
    <property type="match status" value="1"/>
</dbReference>
<reference evidence="1" key="2">
    <citation type="submission" date="2020-08" db="EMBL/GenBank/DDBJ databases">
        <title>Plant Genome Project.</title>
        <authorList>
            <person name="Zhang R.-G."/>
        </authorList>
    </citation>
    <scope>NUCLEOTIDE SEQUENCE</scope>
    <source>
        <strain evidence="1">Huo1</strain>
        <tissue evidence="1">Leaf</tissue>
    </source>
</reference>
<reference evidence="1" key="1">
    <citation type="submission" date="2018-01" db="EMBL/GenBank/DDBJ databases">
        <authorList>
            <person name="Mao J.F."/>
        </authorList>
    </citation>
    <scope>NUCLEOTIDE SEQUENCE</scope>
    <source>
        <strain evidence="1">Huo1</strain>
        <tissue evidence="1">Leaf</tissue>
    </source>
</reference>
<dbReference type="InterPro" id="IPR011989">
    <property type="entry name" value="ARM-like"/>
</dbReference>
<dbReference type="Proteomes" id="UP000298416">
    <property type="component" value="Unassembled WGS sequence"/>
</dbReference>
<proteinExistence type="predicted"/>
<evidence type="ECO:0000313" key="2">
    <source>
        <dbReference type="Proteomes" id="UP000298416"/>
    </source>
</evidence>
<dbReference type="EMBL" id="PNBA02000001">
    <property type="protein sequence ID" value="KAG6436871.1"/>
    <property type="molecule type" value="Genomic_DNA"/>
</dbReference>
<keyword evidence="2" id="KW-1185">Reference proteome</keyword>
<dbReference type="AlphaFoldDB" id="A0A8X9ADL0"/>
<gene>
    <name evidence="1" type="ORF">SASPL_101775</name>
</gene>
<protein>
    <submittedName>
        <fullName evidence="1">Uncharacterized protein</fullName>
    </submittedName>
</protein>
<organism evidence="1">
    <name type="scientific">Salvia splendens</name>
    <name type="common">Scarlet sage</name>
    <dbReference type="NCBI Taxonomy" id="180675"/>
    <lineage>
        <taxon>Eukaryota</taxon>
        <taxon>Viridiplantae</taxon>
        <taxon>Streptophyta</taxon>
        <taxon>Embryophyta</taxon>
        <taxon>Tracheophyta</taxon>
        <taxon>Spermatophyta</taxon>
        <taxon>Magnoliopsida</taxon>
        <taxon>eudicotyledons</taxon>
        <taxon>Gunneridae</taxon>
        <taxon>Pentapetalae</taxon>
        <taxon>asterids</taxon>
        <taxon>lamiids</taxon>
        <taxon>Lamiales</taxon>
        <taxon>Lamiaceae</taxon>
        <taxon>Nepetoideae</taxon>
        <taxon>Mentheae</taxon>
        <taxon>Salviinae</taxon>
        <taxon>Salvia</taxon>
        <taxon>Salvia subgen. Calosphace</taxon>
        <taxon>core Calosphace</taxon>
    </lineage>
</organism>
<comment type="caution">
    <text evidence="1">The sequence shown here is derived from an EMBL/GenBank/DDBJ whole genome shotgun (WGS) entry which is preliminary data.</text>
</comment>
<evidence type="ECO:0000313" key="1">
    <source>
        <dbReference type="EMBL" id="KAG6436871.1"/>
    </source>
</evidence>
<sequence length="144" mass="16445">MRELMKQVIQTYSAATTIPYILQGLRSRNNRTRTESADHVGVLLDNYGAEVTIFFMTNFSYLCRGLWNWNTSFAVRIINILMLSGKKPIAAEVSDDIWIYVRMLTEAQLIFNAHRSNPSEQSGGLSRPVGIPTFNRYRLPMPQA</sequence>
<accession>A0A8X9ADL0</accession>